<dbReference type="GO" id="GO:0005634">
    <property type="term" value="C:nucleus"/>
    <property type="evidence" value="ECO:0007669"/>
    <property type="project" value="InterPro"/>
</dbReference>
<dbReference type="GO" id="GO:0003700">
    <property type="term" value="F:DNA-binding transcription factor activity"/>
    <property type="evidence" value="ECO:0007669"/>
    <property type="project" value="InterPro"/>
</dbReference>
<feature type="domain" description="K-box" evidence="3">
    <location>
        <begin position="5"/>
        <end position="91"/>
    </location>
</feature>
<dbReference type="Pfam" id="PF01486">
    <property type="entry name" value="K-box"/>
    <property type="match status" value="1"/>
</dbReference>
<dbReference type="Proteomes" id="UP001189624">
    <property type="component" value="Chromosome 10"/>
</dbReference>
<organism evidence="4 5">
    <name type="scientific">Sphenostylis stenocarpa</name>
    <dbReference type="NCBI Taxonomy" id="92480"/>
    <lineage>
        <taxon>Eukaryota</taxon>
        <taxon>Viridiplantae</taxon>
        <taxon>Streptophyta</taxon>
        <taxon>Embryophyta</taxon>
        <taxon>Tracheophyta</taxon>
        <taxon>Spermatophyta</taxon>
        <taxon>Magnoliopsida</taxon>
        <taxon>eudicotyledons</taxon>
        <taxon>Gunneridae</taxon>
        <taxon>Pentapetalae</taxon>
        <taxon>rosids</taxon>
        <taxon>fabids</taxon>
        <taxon>Fabales</taxon>
        <taxon>Fabaceae</taxon>
        <taxon>Papilionoideae</taxon>
        <taxon>50 kb inversion clade</taxon>
        <taxon>NPAAA clade</taxon>
        <taxon>indigoferoid/millettioid clade</taxon>
        <taxon>Phaseoleae</taxon>
        <taxon>Sphenostylis</taxon>
    </lineage>
</organism>
<evidence type="ECO:0000256" key="2">
    <source>
        <dbReference type="SAM" id="MobiDB-lite"/>
    </source>
</evidence>
<protein>
    <recommendedName>
        <fullName evidence="3">K-box domain-containing protein</fullName>
    </recommendedName>
</protein>
<dbReference type="InterPro" id="IPR002487">
    <property type="entry name" value="TF_Kbox"/>
</dbReference>
<name>A0AA87B7D2_9FABA</name>
<evidence type="ECO:0000313" key="4">
    <source>
        <dbReference type="EMBL" id="CAJ1977117.1"/>
    </source>
</evidence>
<feature type="region of interest" description="Disordered" evidence="2">
    <location>
        <begin position="95"/>
        <end position="114"/>
    </location>
</feature>
<gene>
    <name evidence="4" type="ORF">AYBTSS11_LOCUS29264</name>
</gene>
<keyword evidence="5" id="KW-1185">Reference proteome</keyword>
<evidence type="ECO:0000256" key="1">
    <source>
        <dbReference type="SAM" id="Coils"/>
    </source>
</evidence>
<feature type="coiled-coil region" evidence="1">
    <location>
        <begin position="5"/>
        <end position="62"/>
    </location>
</feature>
<sequence length="137" mass="15794">MLYWIQQLKLESASMAKKIELLENSKRKLLGQSVSSCSYDELKEIEDQLQRSLLRVNQKKAQLYMEQIGQLRSQESNMLVENAKLTEMCQRVEKTSQQQWPRHSQVETEAEAAPSCSSSQRLEVDTELFIGLPKQGC</sequence>
<keyword evidence="1" id="KW-0175">Coiled coil</keyword>
<dbReference type="PROSITE" id="PS51297">
    <property type="entry name" value="K_BOX"/>
    <property type="match status" value="1"/>
</dbReference>
<dbReference type="EMBL" id="OY731407">
    <property type="protein sequence ID" value="CAJ1977117.1"/>
    <property type="molecule type" value="Genomic_DNA"/>
</dbReference>
<evidence type="ECO:0000259" key="3">
    <source>
        <dbReference type="PROSITE" id="PS51297"/>
    </source>
</evidence>
<evidence type="ECO:0000313" key="5">
    <source>
        <dbReference type="Proteomes" id="UP001189624"/>
    </source>
</evidence>
<proteinExistence type="predicted"/>
<dbReference type="AlphaFoldDB" id="A0AA87B7D2"/>
<accession>A0AA87B7D2</accession>
<reference evidence="4" key="1">
    <citation type="submission" date="2023-10" db="EMBL/GenBank/DDBJ databases">
        <authorList>
            <person name="Domelevo Entfellner J.-B."/>
        </authorList>
    </citation>
    <scope>NUCLEOTIDE SEQUENCE</scope>
</reference>
<dbReference type="Gramene" id="rna-AYBTSS11_LOCUS29264">
    <property type="protein sequence ID" value="CAJ1977117.1"/>
    <property type="gene ID" value="gene-AYBTSS11_LOCUS29264"/>
</dbReference>